<dbReference type="InterPro" id="IPR023404">
    <property type="entry name" value="rSAM_horseshoe"/>
</dbReference>
<protein>
    <submittedName>
        <fullName evidence="2">Radical SAM domain-containing protein</fullName>
    </submittedName>
</protein>
<dbReference type="SFLD" id="SFLDS00029">
    <property type="entry name" value="Radical_SAM"/>
    <property type="match status" value="1"/>
</dbReference>
<dbReference type="PANTHER" id="PTHR42731">
    <property type="entry name" value="SLL1084 PROTEIN"/>
    <property type="match status" value="1"/>
</dbReference>
<evidence type="ECO:0000259" key="1">
    <source>
        <dbReference type="SMART" id="SM00729"/>
    </source>
</evidence>
<reference evidence="2" key="1">
    <citation type="journal article" date="2014" name="Genome Biol. Evol.">
        <title>Pangenome evidence for extensive interdomain horizontal transfer affecting lineage core and shell genes in uncultured planktonic thaumarchaeota and euryarchaeota.</title>
        <authorList>
            <person name="Deschamps P."/>
            <person name="Zivanovic Y."/>
            <person name="Moreira D."/>
            <person name="Rodriguez-Valera F."/>
            <person name="Lopez-Garcia P."/>
        </authorList>
    </citation>
    <scope>NUCLEOTIDE SEQUENCE</scope>
</reference>
<dbReference type="PANTHER" id="PTHR42731:SF4">
    <property type="entry name" value="RADICAL SAM DOMAIN PROTEIN"/>
    <property type="match status" value="1"/>
</dbReference>
<dbReference type="InterPro" id="IPR007197">
    <property type="entry name" value="rSAM"/>
</dbReference>
<feature type="domain" description="Elp3/MiaA/NifB-like radical SAM core" evidence="1">
    <location>
        <begin position="268"/>
        <end position="510"/>
    </location>
</feature>
<dbReference type="SUPFAM" id="SSF102114">
    <property type="entry name" value="Radical SAM enzymes"/>
    <property type="match status" value="1"/>
</dbReference>
<proteinExistence type="predicted"/>
<dbReference type="Pfam" id="PF04055">
    <property type="entry name" value="Radical_SAM"/>
    <property type="match status" value="1"/>
</dbReference>
<evidence type="ECO:0000313" key="2">
    <source>
        <dbReference type="EMBL" id="AIE98347.1"/>
    </source>
</evidence>
<dbReference type="Gene3D" id="3.80.30.20">
    <property type="entry name" value="tm_1862 like domain"/>
    <property type="match status" value="1"/>
</dbReference>
<accession>A0A075G9D2</accession>
<name>A0A075G9D2_9ARCH</name>
<dbReference type="EMBL" id="KF900533">
    <property type="protein sequence ID" value="AIE98347.1"/>
    <property type="molecule type" value="Genomic_DNA"/>
</dbReference>
<sequence>MATPKIVLTADRTLMSPYRGISLATFFGCAPAIDPNRDKNSFWYKILKNQVTPKVLFDFICNWSPDVNGVAKYAPYGLRKVEAGLLRDGFARKDVVIAHPNHIEKFIGPETEVVGTYEMDPLGMGPVTMTFTFGRKQTSYDEFYNADLHRRINAAKKKNGSHAKVIAGASGTWQYNYAPEKIEEYGLYAILEGELGGIAPEIDGHAGRFFNYLIDGQFENMDPFRKRKDFKVDIKEFKRENKTLHGRFVNFWDRPELDDIPNIVEPSMHGMVEVMRGCGRGCKFCDVTLRSLRYYSPEKVKKEIEVNIKKGGMDRAWIHSDDIFVYGMDIKTAKNMEPNRDALEDLFKAIMSTGVKHTNPTHGTLSGAIADERLVPSLSKITNAGPDNLTGIQCGFETGSTRLIEKYADRKLAPYSPDEWHWVVKEGVKTLNENYWIPAFTLIMGLDNDEQPEDGWETIRLISELEREQPEAMFTATPLTFVPIGLLEKSEFYDMGRDSDPTQLGVMYKTWQHNFKYGIQKFMTKTGKHGAAGKLKATAFNGLARSLGGVPLGAMERYARRKGREHERVIERIKAEYW</sequence>
<dbReference type="SFLD" id="SFLDG01082">
    <property type="entry name" value="B12-binding_domain_containing"/>
    <property type="match status" value="1"/>
</dbReference>
<dbReference type="GO" id="GO:0003824">
    <property type="term" value="F:catalytic activity"/>
    <property type="evidence" value="ECO:0007669"/>
    <property type="project" value="InterPro"/>
</dbReference>
<dbReference type="GO" id="GO:0051536">
    <property type="term" value="F:iron-sulfur cluster binding"/>
    <property type="evidence" value="ECO:0007669"/>
    <property type="project" value="InterPro"/>
</dbReference>
<dbReference type="InterPro" id="IPR006638">
    <property type="entry name" value="Elp3/MiaA/NifB-like_rSAM"/>
</dbReference>
<organism evidence="2">
    <name type="scientific">uncultured marine thaumarchaeote KM3_05_F10</name>
    <dbReference type="NCBI Taxonomy" id="1455969"/>
    <lineage>
        <taxon>Archaea</taxon>
        <taxon>Nitrososphaerota</taxon>
        <taxon>environmental samples</taxon>
    </lineage>
</organism>
<dbReference type="InterPro" id="IPR058240">
    <property type="entry name" value="rSAM_sf"/>
</dbReference>
<dbReference type="AlphaFoldDB" id="A0A075G9D2"/>
<dbReference type="SMART" id="SM00729">
    <property type="entry name" value="Elp3"/>
    <property type="match status" value="1"/>
</dbReference>